<evidence type="ECO:0000256" key="1">
    <source>
        <dbReference type="ARBA" id="ARBA00004141"/>
    </source>
</evidence>
<dbReference type="Pfam" id="PF00860">
    <property type="entry name" value="Xan_ur_permease"/>
    <property type="match status" value="1"/>
</dbReference>
<accession>A0ABY7F4J5</accession>
<feature type="transmembrane region" description="Helical" evidence="7">
    <location>
        <begin position="265"/>
        <end position="289"/>
    </location>
</feature>
<dbReference type="PANTHER" id="PTHR11119">
    <property type="entry name" value="XANTHINE-URACIL / VITAMIN C PERMEASE FAMILY MEMBER"/>
    <property type="match status" value="1"/>
</dbReference>
<keyword evidence="4 7" id="KW-1133">Transmembrane helix</keyword>
<feature type="transmembrane region" description="Helical" evidence="7">
    <location>
        <begin position="445"/>
        <end position="462"/>
    </location>
</feature>
<feature type="transmembrane region" description="Helical" evidence="7">
    <location>
        <begin position="199"/>
        <end position="219"/>
    </location>
</feature>
<gene>
    <name evidence="8" type="ORF">MAR_031664</name>
</gene>
<feature type="region of interest" description="Disordered" evidence="6">
    <location>
        <begin position="1"/>
        <end position="25"/>
    </location>
</feature>
<sequence length="614" mass="66832">MDSSAEPDIDMAADNTESPEGLKDVKRDQQALRPRVIYSVQDIPPLYLCLILGFQHYVTAVSGIISTPLMLRDHFCMDDDDVGVSELIGTILFVSGLATLLQSTIGIRLPIVQGSTITFVVPTLAIMSQPQWKCPYTEARKTYGQSVNFTDIGLPPVGSEGHREIWQSRVREIQGAIIIASIFQVVIGFFGIMTYAIKFIGPLSIIPIITLTGISLFPVGSKMSSGQWWIAVMTMLLITIFSQYMKDFKVWTFSCTADGCKRSGLNVFGLFPILLSMIISTIICSILTATNVLPDDKEKWGYLARTDTSLDVLSKSKWVNFPYPGQWGTPTISTVGVFGMLSGVLAAMVESVGDYFACARLSGAPPPPLHAVNRGIFIEGICCVLTGAWGSGNGTTSFSENIGVIGLTKVGSRRVVQIGGLMMLILGCFGKFAALFLIIPKPVLGGTFMVTFAMVTAVGLSNMQYIDLNSSRNLFVVGVPIFFGLSLSQWIAQNDSIKTGNTTVDQLFTVLLSTGMFVGGILGFILDNTVPGTDEERGLKTWRQNLSDKGEASDLEERKVYDLPFIGNHIRRVNCLKYLPISPTFVVNETGVTNKALVGNTNQAFDGKYDTTHL</sequence>
<feature type="transmembrane region" description="Helical" evidence="7">
    <location>
        <begin position="83"/>
        <end position="101"/>
    </location>
</feature>
<keyword evidence="9" id="KW-1185">Reference proteome</keyword>
<keyword evidence="3 7" id="KW-0812">Transmembrane</keyword>
<feature type="transmembrane region" description="Helical" evidence="7">
    <location>
        <begin position="474"/>
        <end position="492"/>
    </location>
</feature>
<comment type="subcellular location">
    <subcellularLocation>
        <location evidence="1">Membrane</location>
        <topology evidence="1">Multi-pass membrane protein</topology>
    </subcellularLocation>
</comment>
<reference evidence="8" key="1">
    <citation type="submission" date="2022-11" db="EMBL/GenBank/DDBJ databases">
        <title>Centuries of genome instability and evolution in soft-shell clam transmissible cancer (bioRxiv).</title>
        <authorList>
            <person name="Hart S.F.M."/>
            <person name="Yonemitsu M.A."/>
            <person name="Giersch R.M."/>
            <person name="Beal B.F."/>
            <person name="Arriagada G."/>
            <person name="Davis B.W."/>
            <person name="Ostrander E.A."/>
            <person name="Goff S.P."/>
            <person name="Metzger M.J."/>
        </authorList>
    </citation>
    <scope>NUCLEOTIDE SEQUENCE</scope>
    <source>
        <strain evidence="8">MELC-2E11</strain>
        <tissue evidence="8">Siphon/mantle</tissue>
    </source>
</reference>
<evidence type="ECO:0000313" key="9">
    <source>
        <dbReference type="Proteomes" id="UP001164746"/>
    </source>
</evidence>
<dbReference type="InterPro" id="IPR006043">
    <property type="entry name" value="NCS2"/>
</dbReference>
<dbReference type="Proteomes" id="UP001164746">
    <property type="component" value="Chromosome 10"/>
</dbReference>
<feature type="transmembrane region" description="Helical" evidence="7">
    <location>
        <begin position="173"/>
        <end position="193"/>
    </location>
</feature>
<feature type="transmembrane region" description="Helical" evidence="7">
    <location>
        <begin position="507"/>
        <end position="526"/>
    </location>
</feature>
<dbReference type="EMBL" id="CP111021">
    <property type="protein sequence ID" value="WAR17070.1"/>
    <property type="molecule type" value="Genomic_DNA"/>
</dbReference>
<comment type="similarity">
    <text evidence="2">Belongs to the nucleobase:cation symporter-2 (NCS2) (TC 2.A.40) family.</text>
</comment>
<evidence type="ECO:0000256" key="3">
    <source>
        <dbReference type="ARBA" id="ARBA00022692"/>
    </source>
</evidence>
<evidence type="ECO:0000313" key="8">
    <source>
        <dbReference type="EMBL" id="WAR17070.1"/>
    </source>
</evidence>
<evidence type="ECO:0000256" key="7">
    <source>
        <dbReference type="SAM" id="Phobius"/>
    </source>
</evidence>
<organism evidence="8 9">
    <name type="scientific">Mya arenaria</name>
    <name type="common">Soft-shell clam</name>
    <dbReference type="NCBI Taxonomy" id="6604"/>
    <lineage>
        <taxon>Eukaryota</taxon>
        <taxon>Metazoa</taxon>
        <taxon>Spiralia</taxon>
        <taxon>Lophotrochozoa</taxon>
        <taxon>Mollusca</taxon>
        <taxon>Bivalvia</taxon>
        <taxon>Autobranchia</taxon>
        <taxon>Heteroconchia</taxon>
        <taxon>Euheterodonta</taxon>
        <taxon>Imparidentia</taxon>
        <taxon>Neoheterodontei</taxon>
        <taxon>Myida</taxon>
        <taxon>Myoidea</taxon>
        <taxon>Myidae</taxon>
        <taxon>Mya</taxon>
    </lineage>
</organism>
<evidence type="ECO:0000256" key="5">
    <source>
        <dbReference type="ARBA" id="ARBA00023136"/>
    </source>
</evidence>
<feature type="transmembrane region" description="Helical" evidence="7">
    <location>
        <begin position="418"/>
        <end position="439"/>
    </location>
</feature>
<feature type="transmembrane region" description="Helical" evidence="7">
    <location>
        <begin position="226"/>
        <end position="245"/>
    </location>
</feature>
<feature type="transmembrane region" description="Helical" evidence="7">
    <location>
        <begin position="45"/>
        <end position="71"/>
    </location>
</feature>
<evidence type="ECO:0000256" key="2">
    <source>
        <dbReference type="ARBA" id="ARBA00008821"/>
    </source>
</evidence>
<evidence type="ECO:0000256" key="4">
    <source>
        <dbReference type="ARBA" id="ARBA00022989"/>
    </source>
</evidence>
<feature type="compositionally biased region" description="Acidic residues" evidence="6">
    <location>
        <begin position="1"/>
        <end position="11"/>
    </location>
</feature>
<protein>
    <submittedName>
        <fullName evidence="8">S23A2-like protein</fullName>
    </submittedName>
</protein>
<keyword evidence="5 7" id="KW-0472">Membrane</keyword>
<name>A0ABY7F4J5_MYAAR</name>
<proteinExistence type="inferred from homology"/>
<evidence type="ECO:0000256" key="6">
    <source>
        <dbReference type="SAM" id="MobiDB-lite"/>
    </source>
</evidence>